<dbReference type="InterPro" id="IPR008778">
    <property type="entry name" value="Pirin_C_dom"/>
</dbReference>
<evidence type="ECO:0000313" key="7">
    <source>
        <dbReference type="Proteomes" id="UP000273675"/>
    </source>
</evidence>
<organism evidence="6 7">
    <name type="scientific">Maricaulis maris</name>
    <dbReference type="NCBI Taxonomy" id="74318"/>
    <lineage>
        <taxon>Bacteria</taxon>
        <taxon>Pseudomonadati</taxon>
        <taxon>Pseudomonadota</taxon>
        <taxon>Alphaproteobacteria</taxon>
        <taxon>Maricaulales</taxon>
        <taxon>Maricaulaceae</taxon>
        <taxon>Maricaulis</taxon>
    </lineage>
</organism>
<evidence type="ECO:0000256" key="1">
    <source>
        <dbReference type="ARBA" id="ARBA00008416"/>
    </source>
</evidence>
<evidence type="ECO:0008006" key="8">
    <source>
        <dbReference type="Google" id="ProtNLM"/>
    </source>
</evidence>
<sequence length="291" mass="31225">MPTQTLDDEERIGLDISRPVRGRPLVIGDGFEALSFKQDRFDGLMDPLVMVDHFVMTEPTFGAHPHAGMSAVSILFEDSEGQFHNRDSLGNDFEIAPGDLYWLKAGRGAVHDEAPRPGARIHALQVFVNLPAKHKADAPASLHLPAAEMPIITGDKHRVRVVLGQSNGVIGASSPALPLTILDIHLQAGGAFTHRGKTRQASWLLVVDGEARLQAGDTWAILDKGTALALRSHANAPSIRVQSDTGAHLVLLQGEPVRETFVQQGPFVMSTAQEIEAVQAAYAAGQLGAID</sequence>
<dbReference type="AlphaFoldDB" id="A0A495D0W6"/>
<dbReference type="InterPro" id="IPR012093">
    <property type="entry name" value="Pirin"/>
</dbReference>
<dbReference type="InterPro" id="IPR011051">
    <property type="entry name" value="RmlC_Cupin_sf"/>
</dbReference>
<comment type="caution">
    <text evidence="6">The sequence shown here is derived from an EMBL/GenBank/DDBJ whole genome shotgun (WGS) entry which is preliminary data.</text>
</comment>
<dbReference type="SUPFAM" id="SSF51182">
    <property type="entry name" value="RmlC-like cupins"/>
    <property type="match status" value="1"/>
</dbReference>
<feature type="binding site" evidence="2">
    <location>
        <position position="113"/>
    </location>
    <ligand>
        <name>Fe cation</name>
        <dbReference type="ChEBI" id="CHEBI:24875"/>
    </ligand>
</feature>
<comment type="similarity">
    <text evidence="1 3">Belongs to the pirin family.</text>
</comment>
<dbReference type="GO" id="GO:0046872">
    <property type="term" value="F:metal ion binding"/>
    <property type="evidence" value="ECO:0007669"/>
    <property type="project" value="UniProtKB-KW"/>
</dbReference>
<evidence type="ECO:0000256" key="2">
    <source>
        <dbReference type="PIRSR" id="PIRSR006232-1"/>
    </source>
</evidence>
<accession>A0A495D0W6</accession>
<feature type="binding site" evidence="2">
    <location>
        <position position="111"/>
    </location>
    <ligand>
        <name>Fe cation</name>
        <dbReference type="ChEBI" id="CHEBI:24875"/>
    </ligand>
</feature>
<dbReference type="PANTHER" id="PTHR13903:SF8">
    <property type="entry name" value="PIRIN"/>
    <property type="match status" value="1"/>
</dbReference>
<dbReference type="EMBL" id="RBIM01000007">
    <property type="protein sequence ID" value="RKQ95126.1"/>
    <property type="molecule type" value="Genomic_DNA"/>
</dbReference>
<name>A0A495D0W6_9PROT</name>
<dbReference type="PIRSF" id="PIRSF006232">
    <property type="entry name" value="Pirin"/>
    <property type="match status" value="1"/>
</dbReference>
<proteinExistence type="inferred from homology"/>
<dbReference type="Pfam" id="PF02678">
    <property type="entry name" value="Pirin"/>
    <property type="match status" value="1"/>
</dbReference>
<reference evidence="6 7" key="1">
    <citation type="submission" date="2018-10" db="EMBL/GenBank/DDBJ databases">
        <title>Genomic Encyclopedia of Type Strains, Phase IV (KMG-IV): sequencing the most valuable type-strain genomes for metagenomic binning, comparative biology and taxonomic classification.</title>
        <authorList>
            <person name="Goeker M."/>
        </authorList>
    </citation>
    <scope>NUCLEOTIDE SEQUENCE [LARGE SCALE GENOMIC DNA]</scope>
    <source>
        <strain evidence="6 7">DSM 4734</strain>
    </source>
</reference>
<keyword evidence="2" id="KW-0408">Iron</keyword>
<dbReference type="Proteomes" id="UP000273675">
    <property type="component" value="Unassembled WGS sequence"/>
</dbReference>
<dbReference type="InterPro" id="IPR014710">
    <property type="entry name" value="RmlC-like_jellyroll"/>
</dbReference>
<gene>
    <name evidence="6" type="ORF">C7435_2813</name>
</gene>
<feature type="domain" description="Pirin C-terminal" evidence="5">
    <location>
        <begin position="182"/>
        <end position="287"/>
    </location>
</feature>
<comment type="cofactor">
    <cofactor evidence="2">
        <name>Fe cation</name>
        <dbReference type="ChEBI" id="CHEBI:24875"/>
    </cofactor>
    <text evidence="2">Binds 1 Fe cation per subunit.</text>
</comment>
<dbReference type="Gene3D" id="2.60.120.10">
    <property type="entry name" value="Jelly Rolls"/>
    <property type="match status" value="2"/>
</dbReference>
<evidence type="ECO:0000313" key="6">
    <source>
        <dbReference type="EMBL" id="RKQ95126.1"/>
    </source>
</evidence>
<evidence type="ECO:0000256" key="3">
    <source>
        <dbReference type="RuleBase" id="RU003457"/>
    </source>
</evidence>
<dbReference type="OrthoDB" id="9780903at2"/>
<evidence type="ECO:0000259" key="4">
    <source>
        <dbReference type="Pfam" id="PF02678"/>
    </source>
</evidence>
<protein>
    <recommendedName>
        <fullName evidence="8">Pirin domain protein</fullName>
    </recommendedName>
</protein>
<evidence type="ECO:0000259" key="5">
    <source>
        <dbReference type="Pfam" id="PF05726"/>
    </source>
</evidence>
<keyword evidence="2" id="KW-0479">Metal-binding</keyword>
<feature type="domain" description="Pirin N-terminal" evidence="4">
    <location>
        <begin position="58"/>
        <end position="128"/>
    </location>
</feature>
<dbReference type="InterPro" id="IPR003829">
    <property type="entry name" value="Pirin_N_dom"/>
</dbReference>
<dbReference type="PANTHER" id="PTHR13903">
    <property type="entry name" value="PIRIN-RELATED"/>
    <property type="match status" value="1"/>
</dbReference>
<feature type="binding site" evidence="2">
    <location>
        <position position="64"/>
    </location>
    <ligand>
        <name>Fe cation</name>
        <dbReference type="ChEBI" id="CHEBI:24875"/>
    </ligand>
</feature>
<dbReference type="CDD" id="cd02247">
    <property type="entry name" value="cupin_pirin_C"/>
    <property type="match status" value="1"/>
</dbReference>
<dbReference type="RefSeq" id="WP_121212348.1">
    <property type="nucleotide sequence ID" value="NZ_RBIM01000007.1"/>
</dbReference>
<dbReference type="Pfam" id="PF05726">
    <property type="entry name" value="Pirin_C"/>
    <property type="match status" value="1"/>
</dbReference>
<feature type="binding site" evidence="2">
    <location>
        <position position="66"/>
    </location>
    <ligand>
        <name>Fe cation</name>
        <dbReference type="ChEBI" id="CHEBI:24875"/>
    </ligand>
</feature>